<dbReference type="PROSITE" id="PS51732">
    <property type="entry name" value="ASN_GLN_ASE_3"/>
    <property type="match status" value="1"/>
</dbReference>
<dbReference type="Pfam" id="PF00710">
    <property type="entry name" value="Asparaginase"/>
    <property type="match status" value="1"/>
</dbReference>
<dbReference type="PIRSF" id="PIRSF500176">
    <property type="entry name" value="L_ASNase"/>
    <property type="match status" value="1"/>
</dbReference>
<dbReference type="PRINTS" id="PR00139">
    <property type="entry name" value="ASNGLNASE"/>
</dbReference>
<dbReference type="AlphaFoldDB" id="A0A6L7G7J3"/>
<comment type="caution">
    <text evidence="7">The sequence shown here is derived from an EMBL/GenBank/DDBJ whole genome shotgun (WGS) entry which is preliminary data.</text>
</comment>
<evidence type="ECO:0000313" key="7">
    <source>
        <dbReference type="EMBL" id="MXN19577.1"/>
    </source>
</evidence>
<sequence>MSAAPRIVLFALGGTIASLQGASGRAVAGAMTGMELIERLDLDLPVTLEVETLAQKPSNAITFDDLFLVRDLAAQAVAEGAAGVVISQGTDTLEDSAFLMDLICDLPQAGLVLTGAQRVPYAPGSDAAPNIRDAITTAASRAAQGAGALLVFDQEIHEARHVRKVSSHRLGGFGSPGHGALGTLDGEFVDLRRPAPWDKPRFTTLQPPLPRVDILPAAMQASPKLLRAAVESGAQGLVLDGMGRGQVPPDWLPEIAQLRQDGVPVAITSSTLSGRLAEDYDYPGCLADLKALGVTPMDEITARKARLLMMCDLAAARPTPA</sequence>
<dbReference type="InterPro" id="IPR006034">
    <property type="entry name" value="Asparaginase/glutaminase-like"/>
</dbReference>
<dbReference type="SMART" id="SM00870">
    <property type="entry name" value="Asparaginase"/>
    <property type="match status" value="1"/>
</dbReference>
<feature type="binding site" evidence="4">
    <location>
        <begin position="90"/>
        <end position="91"/>
    </location>
    <ligand>
        <name>substrate</name>
    </ligand>
</feature>
<feature type="domain" description="Asparaginase/glutaminase C-terminal" evidence="6">
    <location>
        <begin position="211"/>
        <end position="315"/>
    </location>
</feature>
<dbReference type="CDD" id="cd08964">
    <property type="entry name" value="L-asparaginase_II"/>
    <property type="match status" value="1"/>
</dbReference>
<dbReference type="PANTHER" id="PTHR11707">
    <property type="entry name" value="L-ASPARAGINASE"/>
    <property type="match status" value="1"/>
</dbReference>
<evidence type="ECO:0000256" key="3">
    <source>
        <dbReference type="PIRSR" id="PIRSR001220-1"/>
    </source>
</evidence>
<evidence type="ECO:0000259" key="6">
    <source>
        <dbReference type="Pfam" id="PF17763"/>
    </source>
</evidence>
<dbReference type="EMBL" id="WUMU01000019">
    <property type="protein sequence ID" value="MXN19577.1"/>
    <property type="molecule type" value="Genomic_DNA"/>
</dbReference>
<feature type="binding site" evidence="4">
    <location>
        <position position="58"/>
    </location>
    <ligand>
        <name>substrate</name>
    </ligand>
</feature>
<feature type="active site" description="O-isoaspartyl threonine intermediate" evidence="3">
    <location>
        <position position="15"/>
    </location>
</feature>
<dbReference type="PANTHER" id="PTHR11707:SF28">
    <property type="entry name" value="60 KDA LYSOPHOSPHOLIPASE"/>
    <property type="match status" value="1"/>
</dbReference>
<name>A0A6L7G7J3_9RHOB</name>
<evidence type="ECO:0000256" key="2">
    <source>
        <dbReference type="ARBA" id="ARBA00022801"/>
    </source>
</evidence>
<dbReference type="Proteomes" id="UP000477911">
    <property type="component" value="Unassembled WGS sequence"/>
</dbReference>
<dbReference type="SFLD" id="SFLDS00057">
    <property type="entry name" value="Glutaminase/Asparaginase"/>
    <property type="match status" value="1"/>
</dbReference>
<dbReference type="PIRSF" id="PIRSF001220">
    <property type="entry name" value="L-ASNase_gatD"/>
    <property type="match status" value="1"/>
</dbReference>
<dbReference type="InterPro" id="IPR027473">
    <property type="entry name" value="L-asparaginase_C"/>
</dbReference>
<dbReference type="InterPro" id="IPR040919">
    <property type="entry name" value="Asparaginase_C"/>
</dbReference>
<protein>
    <submittedName>
        <fullName evidence="7">Asparaginase</fullName>
    </submittedName>
</protein>
<evidence type="ECO:0000256" key="4">
    <source>
        <dbReference type="PIRSR" id="PIRSR001220-2"/>
    </source>
</evidence>
<proteinExistence type="inferred from homology"/>
<comment type="similarity">
    <text evidence="1">Belongs to the asparaginase 1 family.</text>
</comment>
<accession>A0A6L7G7J3</accession>
<dbReference type="GO" id="GO:0006528">
    <property type="term" value="P:asparagine metabolic process"/>
    <property type="evidence" value="ECO:0007669"/>
    <property type="project" value="InterPro"/>
</dbReference>
<dbReference type="InterPro" id="IPR037152">
    <property type="entry name" value="L-asparaginase_N_sf"/>
</dbReference>
<evidence type="ECO:0000313" key="8">
    <source>
        <dbReference type="Proteomes" id="UP000477911"/>
    </source>
</evidence>
<evidence type="ECO:0000259" key="5">
    <source>
        <dbReference type="Pfam" id="PF00710"/>
    </source>
</evidence>
<dbReference type="InterPro" id="IPR027474">
    <property type="entry name" value="L-asparaginase_N"/>
</dbReference>
<organism evidence="7 8">
    <name type="scientific">Pseudooceanicola albus</name>
    <dbReference type="NCBI Taxonomy" id="2692189"/>
    <lineage>
        <taxon>Bacteria</taxon>
        <taxon>Pseudomonadati</taxon>
        <taxon>Pseudomonadota</taxon>
        <taxon>Alphaproteobacteria</taxon>
        <taxon>Rhodobacterales</taxon>
        <taxon>Paracoccaceae</taxon>
        <taxon>Pseudooceanicola</taxon>
    </lineage>
</organism>
<dbReference type="RefSeq" id="WP_160895700.1">
    <property type="nucleotide sequence ID" value="NZ_WUMU01000019.1"/>
</dbReference>
<dbReference type="GO" id="GO:0004067">
    <property type="term" value="F:asparaginase activity"/>
    <property type="evidence" value="ECO:0007669"/>
    <property type="project" value="UniProtKB-UniRule"/>
</dbReference>
<dbReference type="InterPro" id="IPR036152">
    <property type="entry name" value="Asp/glu_Ase-like_sf"/>
</dbReference>
<feature type="domain" description="L-asparaginase N-terminal" evidence="5">
    <location>
        <begin position="6"/>
        <end position="194"/>
    </location>
</feature>
<gene>
    <name evidence="7" type="ORF">GR170_17225</name>
</gene>
<dbReference type="Pfam" id="PF17763">
    <property type="entry name" value="Asparaginase_C"/>
    <property type="match status" value="1"/>
</dbReference>
<dbReference type="Gene3D" id="3.40.50.40">
    <property type="match status" value="1"/>
</dbReference>
<dbReference type="SUPFAM" id="SSF53774">
    <property type="entry name" value="Glutaminase/Asparaginase"/>
    <property type="match status" value="1"/>
</dbReference>
<dbReference type="Gene3D" id="3.40.50.1170">
    <property type="entry name" value="L-asparaginase, N-terminal domain"/>
    <property type="match status" value="1"/>
</dbReference>
<keyword evidence="8" id="KW-1185">Reference proteome</keyword>
<keyword evidence="2" id="KW-0378">Hydrolase</keyword>
<evidence type="ECO:0000256" key="1">
    <source>
        <dbReference type="ARBA" id="ARBA00010518"/>
    </source>
</evidence>
<dbReference type="InterPro" id="IPR004550">
    <property type="entry name" value="AsnASE_II"/>
</dbReference>
<reference evidence="7 8" key="1">
    <citation type="submission" date="2019-12" db="EMBL/GenBank/DDBJ databases">
        <authorList>
            <person name="Li M."/>
        </authorList>
    </citation>
    <scope>NUCLEOTIDE SEQUENCE [LARGE SCALE GENOMIC DNA]</scope>
    <source>
        <strain evidence="7 8">GBMRC 2024</strain>
    </source>
</reference>